<dbReference type="PANTHER" id="PTHR45339:SF1">
    <property type="entry name" value="HYBRID SIGNAL TRANSDUCTION HISTIDINE KINASE J"/>
    <property type="match status" value="1"/>
</dbReference>
<gene>
    <name evidence="17" type="ORF">HKT18_08150</name>
</gene>
<organism evidence="17 18">
    <name type="scientific">Flavobacterium rivulicola</name>
    <dbReference type="NCBI Taxonomy" id="2732161"/>
    <lineage>
        <taxon>Bacteria</taxon>
        <taxon>Pseudomonadati</taxon>
        <taxon>Bacteroidota</taxon>
        <taxon>Flavobacteriia</taxon>
        <taxon>Flavobacteriales</taxon>
        <taxon>Flavobacteriaceae</taxon>
        <taxon>Flavobacterium</taxon>
    </lineage>
</organism>
<evidence type="ECO:0000256" key="7">
    <source>
        <dbReference type="ARBA" id="ARBA00022840"/>
    </source>
</evidence>
<evidence type="ECO:0000256" key="1">
    <source>
        <dbReference type="ARBA" id="ARBA00000085"/>
    </source>
</evidence>
<feature type="domain" description="PAS" evidence="15">
    <location>
        <begin position="321"/>
        <end position="391"/>
    </location>
</feature>
<comment type="catalytic activity">
    <reaction evidence="1">
        <text>ATP + protein L-histidine = ADP + protein N-phospho-L-histidine.</text>
        <dbReference type="EC" id="2.7.13.3"/>
    </reaction>
</comment>
<dbReference type="SUPFAM" id="SSF55781">
    <property type="entry name" value="GAF domain-like"/>
    <property type="match status" value="2"/>
</dbReference>
<dbReference type="SMART" id="SM00387">
    <property type="entry name" value="HATPase_c"/>
    <property type="match status" value="1"/>
</dbReference>
<dbReference type="InterPro" id="IPR003594">
    <property type="entry name" value="HATPase_dom"/>
</dbReference>
<feature type="transmembrane region" description="Helical" evidence="12">
    <location>
        <begin position="159"/>
        <end position="175"/>
    </location>
</feature>
<feature type="transmembrane region" description="Helical" evidence="12">
    <location>
        <begin position="181"/>
        <end position="199"/>
    </location>
</feature>
<feature type="domain" description="Histidine kinase" evidence="13">
    <location>
        <begin position="946"/>
        <end position="1168"/>
    </location>
</feature>
<dbReference type="PRINTS" id="PR00344">
    <property type="entry name" value="BCTRLSENSOR"/>
</dbReference>
<dbReference type="InterPro" id="IPR036890">
    <property type="entry name" value="HATPase_C_sf"/>
</dbReference>
<feature type="transmembrane region" description="Helical" evidence="12">
    <location>
        <begin position="112"/>
        <end position="130"/>
    </location>
</feature>
<dbReference type="Gene3D" id="3.30.450.40">
    <property type="match status" value="2"/>
</dbReference>
<dbReference type="CDD" id="cd16922">
    <property type="entry name" value="HATPase_EvgS-ArcB-TorS-like"/>
    <property type="match status" value="1"/>
</dbReference>
<keyword evidence="3 11" id="KW-0597">Phosphoprotein</keyword>
<dbReference type="InterPro" id="IPR036097">
    <property type="entry name" value="HisK_dim/P_sf"/>
</dbReference>
<comment type="caution">
    <text evidence="17">The sequence shown here is derived from an EMBL/GenBank/DDBJ whole genome shotgun (WGS) entry which is preliminary data.</text>
</comment>
<evidence type="ECO:0000256" key="9">
    <source>
        <dbReference type="ARBA" id="ARBA00064003"/>
    </source>
</evidence>
<dbReference type="Gene3D" id="3.40.50.2300">
    <property type="match status" value="1"/>
</dbReference>
<dbReference type="PANTHER" id="PTHR45339">
    <property type="entry name" value="HYBRID SIGNAL TRANSDUCTION HISTIDINE KINASE J"/>
    <property type="match status" value="1"/>
</dbReference>
<dbReference type="SMART" id="SM00065">
    <property type="entry name" value="GAF"/>
    <property type="match status" value="2"/>
</dbReference>
<dbReference type="PROSITE" id="PS50110">
    <property type="entry name" value="RESPONSE_REGULATORY"/>
    <property type="match status" value="1"/>
</dbReference>
<feature type="domain" description="PAC" evidence="16">
    <location>
        <begin position="878"/>
        <end position="929"/>
    </location>
</feature>
<keyword evidence="18" id="KW-1185">Reference proteome</keyword>
<dbReference type="InterPro" id="IPR003018">
    <property type="entry name" value="GAF"/>
</dbReference>
<feature type="transmembrane region" description="Helical" evidence="12">
    <location>
        <begin position="136"/>
        <end position="152"/>
    </location>
</feature>
<accession>A0A7Y3VYY2</accession>
<protein>
    <recommendedName>
        <fullName evidence="10">Sensory/regulatory protein RpfC</fullName>
        <ecNumber evidence="2">2.7.13.3</ecNumber>
    </recommendedName>
</protein>
<keyword evidence="12" id="KW-1133">Transmembrane helix</keyword>
<evidence type="ECO:0000256" key="6">
    <source>
        <dbReference type="ARBA" id="ARBA00022777"/>
    </source>
</evidence>
<evidence type="ECO:0000313" key="17">
    <source>
        <dbReference type="EMBL" id="NNT72180.1"/>
    </source>
</evidence>
<dbReference type="SUPFAM" id="SSF55874">
    <property type="entry name" value="ATPase domain of HSP90 chaperone/DNA topoisomerase II/histidine kinase"/>
    <property type="match status" value="1"/>
</dbReference>
<dbReference type="SMART" id="SM00091">
    <property type="entry name" value="PAS"/>
    <property type="match status" value="3"/>
</dbReference>
<evidence type="ECO:0000256" key="4">
    <source>
        <dbReference type="ARBA" id="ARBA00022679"/>
    </source>
</evidence>
<evidence type="ECO:0000259" key="16">
    <source>
        <dbReference type="PROSITE" id="PS50113"/>
    </source>
</evidence>
<evidence type="ECO:0000256" key="11">
    <source>
        <dbReference type="PROSITE-ProRule" id="PRU00169"/>
    </source>
</evidence>
<keyword evidence="5" id="KW-0547">Nucleotide-binding</keyword>
<dbReference type="Pfam" id="PF00512">
    <property type="entry name" value="HisKA"/>
    <property type="match status" value="1"/>
</dbReference>
<feature type="modified residue" description="4-aspartylphosphate" evidence="11">
    <location>
        <position position="1249"/>
    </location>
</feature>
<dbReference type="Pfam" id="PF00989">
    <property type="entry name" value="PAS"/>
    <property type="match status" value="1"/>
</dbReference>
<dbReference type="GO" id="GO:0005524">
    <property type="term" value="F:ATP binding"/>
    <property type="evidence" value="ECO:0007669"/>
    <property type="project" value="UniProtKB-KW"/>
</dbReference>
<dbReference type="PROSITE" id="PS50112">
    <property type="entry name" value="PAS"/>
    <property type="match status" value="3"/>
</dbReference>
<feature type="domain" description="PAS" evidence="15">
    <location>
        <begin position="218"/>
        <end position="255"/>
    </location>
</feature>
<dbReference type="InterPro" id="IPR013767">
    <property type="entry name" value="PAS_fold"/>
</dbReference>
<keyword evidence="7" id="KW-0067">ATP-binding</keyword>
<dbReference type="Proteomes" id="UP000536509">
    <property type="component" value="Unassembled WGS sequence"/>
</dbReference>
<evidence type="ECO:0000256" key="10">
    <source>
        <dbReference type="ARBA" id="ARBA00068150"/>
    </source>
</evidence>
<evidence type="ECO:0000256" key="12">
    <source>
        <dbReference type="SAM" id="Phobius"/>
    </source>
</evidence>
<keyword evidence="4" id="KW-0808">Transferase</keyword>
<evidence type="ECO:0000256" key="2">
    <source>
        <dbReference type="ARBA" id="ARBA00012438"/>
    </source>
</evidence>
<dbReference type="InterPro" id="IPR001610">
    <property type="entry name" value="PAC"/>
</dbReference>
<dbReference type="InterPro" id="IPR000700">
    <property type="entry name" value="PAS-assoc_C"/>
</dbReference>
<name>A0A7Y3VYY2_9FLAO</name>
<evidence type="ECO:0000259" key="14">
    <source>
        <dbReference type="PROSITE" id="PS50110"/>
    </source>
</evidence>
<dbReference type="InterPro" id="IPR011006">
    <property type="entry name" value="CheY-like_superfamily"/>
</dbReference>
<dbReference type="CDD" id="cd00130">
    <property type="entry name" value="PAS"/>
    <property type="match status" value="3"/>
</dbReference>
<evidence type="ECO:0000259" key="13">
    <source>
        <dbReference type="PROSITE" id="PS50109"/>
    </source>
</evidence>
<dbReference type="RefSeq" id="WP_171222364.1">
    <property type="nucleotide sequence ID" value="NZ_CP121446.1"/>
</dbReference>
<feature type="domain" description="PAS" evidence="15">
    <location>
        <begin position="801"/>
        <end position="875"/>
    </location>
</feature>
<keyword evidence="12" id="KW-0812">Transmembrane</keyword>
<dbReference type="EMBL" id="JABEVX010000004">
    <property type="protein sequence ID" value="NNT72180.1"/>
    <property type="molecule type" value="Genomic_DNA"/>
</dbReference>
<feature type="transmembrane region" description="Helical" evidence="12">
    <location>
        <begin position="54"/>
        <end position="75"/>
    </location>
</feature>
<dbReference type="GO" id="GO:0006355">
    <property type="term" value="P:regulation of DNA-templated transcription"/>
    <property type="evidence" value="ECO:0007669"/>
    <property type="project" value="InterPro"/>
</dbReference>
<evidence type="ECO:0000313" key="18">
    <source>
        <dbReference type="Proteomes" id="UP000536509"/>
    </source>
</evidence>
<dbReference type="SMART" id="SM00448">
    <property type="entry name" value="REC"/>
    <property type="match status" value="1"/>
</dbReference>
<dbReference type="CDD" id="cd17546">
    <property type="entry name" value="REC_hyHK_CKI1_RcsC-like"/>
    <property type="match status" value="1"/>
</dbReference>
<dbReference type="NCBIfam" id="TIGR00229">
    <property type="entry name" value="sensory_box"/>
    <property type="match status" value="3"/>
</dbReference>
<dbReference type="Pfam" id="PF13426">
    <property type="entry name" value="PAS_9"/>
    <property type="match status" value="1"/>
</dbReference>
<dbReference type="SMART" id="SM00388">
    <property type="entry name" value="HisKA"/>
    <property type="match status" value="1"/>
</dbReference>
<dbReference type="SUPFAM" id="SSF47384">
    <property type="entry name" value="Homodimeric domain of signal transducing histidine kinase"/>
    <property type="match status" value="1"/>
</dbReference>
<dbReference type="InterPro" id="IPR000014">
    <property type="entry name" value="PAS"/>
</dbReference>
<feature type="transmembrane region" description="Helical" evidence="12">
    <location>
        <begin position="81"/>
        <end position="100"/>
    </location>
</feature>
<feature type="domain" description="Response regulatory" evidence="14">
    <location>
        <begin position="1198"/>
        <end position="1316"/>
    </location>
</feature>
<dbReference type="Pfam" id="PF01590">
    <property type="entry name" value="GAF"/>
    <property type="match status" value="2"/>
</dbReference>
<feature type="domain" description="PAC" evidence="16">
    <location>
        <begin position="395"/>
        <end position="447"/>
    </location>
</feature>
<dbReference type="InterPro" id="IPR035965">
    <property type="entry name" value="PAS-like_dom_sf"/>
</dbReference>
<dbReference type="Pfam" id="PF00072">
    <property type="entry name" value="Response_reg"/>
    <property type="match status" value="1"/>
</dbReference>
<keyword evidence="8" id="KW-0902">Two-component regulatory system</keyword>
<evidence type="ECO:0000256" key="3">
    <source>
        <dbReference type="ARBA" id="ARBA00022553"/>
    </source>
</evidence>
<comment type="subunit">
    <text evidence="9">At low DSF concentrations, interacts with RpfF.</text>
</comment>
<sequence length="1319" mass="152013">MNSLFSFANVNSYLIICLLLIISLLFYIAIHKTLQKKLNLSKKYSEFEPKEEQFRIYCLFFGITIPLVETIVDVFELRDTHQVGINFSVGALMLLCYFLCSKYDYFYKKITIIFPLFYLGYFCFIGYNLFFESYELISYVSFIVAFFLSYFVLKNILQYWIFVLSIFAFLIYSYQTELIESTLTVLLVCTFLSTVAIHISRHLALLETKNKFLFSDIIVNNGNSLIITTNRKGEVSFCSESVETILGYTVAEVLGMGYWKLTEDPEFIGEAYHNTFIDDRSYIRKLKCKNGDYKFIQWKDKKYSEDVVIGIGQDVTEQVKIKDQYRSLIESAADLIYEIDLNAVITYVNQFAVKTLHYEKEDILGKHFSNFVRADYLDYVTDFYTEIPKETQEYNDLVFPLLKKDGETIWVSQKVTLKKNDFGEVIGYSAIARDITLVKNLEIEHYNRSKKVRIHNETLKVLTSQSYSNKDTFSGILKNILKVAATNCVIERVGYWSYIPEGLKCESIYYLKSDRFEKNFFLANESYPNYFENIETGMQIVASNVYNNSITQELCYDYVPKNDIMSLLDTPIFINGKIIGILCFEKTDTAFEWDNEDINFARSIADLIAIAIEAQLLLESDKKLSYKSEILTVISKNIDKFLLNKNTDDILKGIVNEIGTVLKVDKISFFAKNEKETIYYQKHRWIAAEKGFTETNEKLQNITIDLLSFVLKQMVENYYYAAIVRKIKDETTKNFLEAFDIKSVLFLPIFVKNELHGFLVFDDSTLEREWSIDEITILQSLANNISSAFERNINEAIIKESEEKFSLLANNIPGTVHLSRYDEKWSKIYLNDQIEKLTGYPKEDFLQNKMFYIDLVHPDDIAVVREKAYDLFKNKQKIHLIYRIINKLGQYVWVEEFGEPIFKDNQIVYIVGIFIDITSRMEAEEAIKAKNYAEAANRAKSEFLANMSHEIRTPLNGIIGFTELLMNTNLESIQKKYMDTINQSAISLMEVINNILDFSKIESGKLELNIEKINIAELLNQVVDLIQYEANLKKLQLNLTIQKEVPKFIWVDYIRLKQVLINLLSNAVKFTEKGSIDLSVAVFKNIDQDSIQLQFAVKDTGIGIKKSNQLKIFEAFSQEDNSTSKRFGGTGLGLSISNQLLELMNSKLELTSEPNKGSEFSFVLDVTYSNQSTENNKSLDKSAKASHNTTVISTAGKVIFIVEDNKINMLLAKTLVKQILPNAQIIELENGKEAFEKVQTLIPDLILMDIQMPVMNGYESTLAIRQLPNTANIPIIALTAGTVIGEKEKCLENGMNDYIPKPIDKELLEKIIRDLMKLN</sequence>
<dbReference type="InterPro" id="IPR005467">
    <property type="entry name" value="His_kinase_dom"/>
</dbReference>
<reference evidence="17 18" key="1">
    <citation type="submission" date="2020-05" db="EMBL/GenBank/DDBJ databases">
        <title>Draft genome of Flavobacterium sp. IMCC34852.</title>
        <authorList>
            <person name="Song J."/>
            <person name="Cho J.-C."/>
        </authorList>
    </citation>
    <scope>NUCLEOTIDE SEQUENCE [LARGE SCALE GENOMIC DNA]</scope>
    <source>
        <strain evidence="17 18">IMCC34852</strain>
    </source>
</reference>
<evidence type="ECO:0000256" key="8">
    <source>
        <dbReference type="ARBA" id="ARBA00023012"/>
    </source>
</evidence>
<evidence type="ECO:0000256" key="5">
    <source>
        <dbReference type="ARBA" id="ARBA00022741"/>
    </source>
</evidence>
<dbReference type="EC" id="2.7.13.3" evidence="2"/>
<keyword evidence="12" id="KW-0472">Membrane</keyword>
<dbReference type="InterPro" id="IPR029016">
    <property type="entry name" value="GAF-like_dom_sf"/>
</dbReference>
<dbReference type="PROSITE" id="PS50113">
    <property type="entry name" value="PAC"/>
    <property type="match status" value="2"/>
</dbReference>
<dbReference type="Gene3D" id="3.30.450.20">
    <property type="entry name" value="PAS domain"/>
    <property type="match status" value="3"/>
</dbReference>
<dbReference type="Gene3D" id="1.10.287.130">
    <property type="match status" value="1"/>
</dbReference>
<dbReference type="FunFam" id="1.10.287.130:FF:000002">
    <property type="entry name" value="Two-component osmosensing histidine kinase"/>
    <property type="match status" value="1"/>
</dbReference>
<dbReference type="InterPro" id="IPR001789">
    <property type="entry name" value="Sig_transdc_resp-reg_receiver"/>
</dbReference>
<feature type="transmembrane region" description="Helical" evidence="12">
    <location>
        <begin position="12"/>
        <end position="34"/>
    </location>
</feature>
<dbReference type="SUPFAM" id="SSF55785">
    <property type="entry name" value="PYP-like sensor domain (PAS domain)"/>
    <property type="match status" value="3"/>
</dbReference>
<dbReference type="Gene3D" id="3.30.565.10">
    <property type="entry name" value="Histidine kinase-like ATPase, C-terminal domain"/>
    <property type="match status" value="1"/>
</dbReference>
<dbReference type="SUPFAM" id="SSF52172">
    <property type="entry name" value="CheY-like"/>
    <property type="match status" value="1"/>
</dbReference>
<dbReference type="InterPro" id="IPR003661">
    <property type="entry name" value="HisK_dim/P_dom"/>
</dbReference>
<evidence type="ECO:0000259" key="15">
    <source>
        <dbReference type="PROSITE" id="PS50112"/>
    </source>
</evidence>
<dbReference type="Pfam" id="PF02518">
    <property type="entry name" value="HATPase_c"/>
    <property type="match status" value="1"/>
</dbReference>
<proteinExistence type="predicted"/>
<dbReference type="InterPro" id="IPR013655">
    <property type="entry name" value="PAS_fold_3"/>
</dbReference>
<dbReference type="CDD" id="cd00082">
    <property type="entry name" value="HisKA"/>
    <property type="match status" value="1"/>
</dbReference>
<dbReference type="Pfam" id="PF08447">
    <property type="entry name" value="PAS_3"/>
    <property type="match status" value="1"/>
</dbReference>
<dbReference type="SMART" id="SM00086">
    <property type="entry name" value="PAC"/>
    <property type="match status" value="3"/>
</dbReference>
<dbReference type="FunFam" id="3.30.565.10:FF:000010">
    <property type="entry name" value="Sensor histidine kinase RcsC"/>
    <property type="match status" value="1"/>
</dbReference>
<keyword evidence="6" id="KW-0418">Kinase</keyword>
<dbReference type="PROSITE" id="PS50109">
    <property type="entry name" value="HIS_KIN"/>
    <property type="match status" value="1"/>
</dbReference>
<dbReference type="GO" id="GO:0000155">
    <property type="term" value="F:phosphorelay sensor kinase activity"/>
    <property type="evidence" value="ECO:0007669"/>
    <property type="project" value="InterPro"/>
</dbReference>
<dbReference type="InterPro" id="IPR004358">
    <property type="entry name" value="Sig_transdc_His_kin-like_C"/>
</dbReference>